<protein>
    <recommendedName>
        <fullName evidence="7">Flavodoxin</fullName>
    </recommendedName>
</protein>
<dbReference type="Pfam" id="PF00258">
    <property type="entry name" value="Flavodoxin_1"/>
    <property type="match status" value="1"/>
</dbReference>
<dbReference type="PIRSF" id="PIRSF038996">
    <property type="entry name" value="FldA"/>
    <property type="match status" value="1"/>
</dbReference>
<dbReference type="AlphaFoldDB" id="A0A327JGT6"/>
<dbReference type="EMBL" id="NPEV01000050">
    <property type="protein sequence ID" value="RAI25335.1"/>
    <property type="molecule type" value="Genomic_DNA"/>
</dbReference>
<accession>A0A327JGT6</accession>
<proteinExistence type="inferred from homology"/>
<evidence type="ECO:0000256" key="7">
    <source>
        <dbReference type="PIRNR" id="PIRNR038996"/>
    </source>
</evidence>
<keyword evidence="3 7" id="KW-0813">Transport</keyword>
<dbReference type="PROSITE" id="PS50902">
    <property type="entry name" value="FLAVODOXIN_LIKE"/>
    <property type="match status" value="1"/>
</dbReference>
<dbReference type="InterPro" id="IPR010086">
    <property type="entry name" value="Flavodoxin_lc"/>
</dbReference>
<dbReference type="PANTHER" id="PTHR42809:SF1">
    <property type="entry name" value="FLAVODOXIN 1"/>
    <property type="match status" value="1"/>
</dbReference>
<name>A0A327JGT6_9HYPH</name>
<keyword evidence="5 7" id="KW-0288">FMN</keyword>
<dbReference type="InterPro" id="IPR008254">
    <property type="entry name" value="Flavodoxin/NO_synth"/>
</dbReference>
<dbReference type="OrthoDB" id="359268at2"/>
<keyword evidence="4 7" id="KW-0285">Flavoprotein</keyword>
<dbReference type="NCBIfam" id="NF006739">
    <property type="entry name" value="PRK09267.1-5"/>
    <property type="match status" value="1"/>
</dbReference>
<feature type="domain" description="Flavodoxin-like" evidence="8">
    <location>
        <begin position="4"/>
        <end position="173"/>
    </location>
</feature>
<dbReference type="InterPro" id="IPR029039">
    <property type="entry name" value="Flavoprotein-like_sf"/>
</dbReference>
<evidence type="ECO:0000313" key="10">
    <source>
        <dbReference type="Proteomes" id="UP000249299"/>
    </source>
</evidence>
<keyword evidence="6 7" id="KW-0249">Electron transport</keyword>
<evidence type="ECO:0000313" key="9">
    <source>
        <dbReference type="EMBL" id="RAI25335.1"/>
    </source>
</evidence>
<organism evidence="9 10">
    <name type="scientific">Rhodobium orientis</name>
    <dbReference type="NCBI Taxonomy" id="34017"/>
    <lineage>
        <taxon>Bacteria</taxon>
        <taxon>Pseudomonadati</taxon>
        <taxon>Pseudomonadota</taxon>
        <taxon>Alphaproteobacteria</taxon>
        <taxon>Hyphomicrobiales</taxon>
        <taxon>Rhodobiaceae</taxon>
        <taxon>Rhodobium</taxon>
    </lineage>
</organism>
<evidence type="ECO:0000256" key="4">
    <source>
        <dbReference type="ARBA" id="ARBA00022630"/>
    </source>
</evidence>
<comment type="similarity">
    <text evidence="2 7">Belongs to the flavodoxin family.</text>
</comment>
<dbReference type="RefSeq" id="WP_111435923.1">
    <property type="nucleotide sequence ID" value="NZ_JACIGG010000011.1"/>
</dbReference>
<comment type="cofactor">
    <cofactor evidence="1 7">
        <name>FMN</name>
        <dbReference type="ChEBI" id="CHEBI:58210"/>
    </cofactor>
</comment>
<dbReference type="InterPro" id="IPR050619">
    <property type="entry name" value="Flavodoxin"/>
</dbReference>
<evidence type="ECO:0000256" key="1">
    <source>
        <dbReference type="ARBA" id="ARBA00001917"/>
    </source>
</evidence>
<comment type="function">
    <text evidence="7">Low-potential electron donor to a number of redox enzymes.</text>
</comment>
<dbReference type="SUPFAM" id="SSF52218">
    <property type="entry name" value="Flavoproteins"/>
    <property type="match status" value="1"/>
</dbReference>
<sequence length="180" mass="19983">MAKIGLFFGTDTGNTRKIAKMIKKGFDDELMAKPLNVNRTEVDDFLSYDYLILGTPTLAEGLLPGLGADCQAESWEEFLPQIEDADFSGKTVAIYGLGDQVGYPHEFVNAIYFLHEFFQDRGAKLVGRWPVDGYEYDISLAEDDGEFLGLVLDQDNQSGQTDERLAAWLKLIAGDFGLPV</sequence>
<dbReference type="Proteomes" id="UP000249299">
    <property type="component" value="Unassembled WGS sequence"/>
</dbReference>
<dbReference type="InterPro" id="IPR001226">
    <property type="entry name" value="Flavodoxin_CS"/>
</dbReference>
<dbReference type="NCBIfam" id="TIGR01752">
    <property type="entry name" value="flav_long"/>
    <property type="match status" value="1"/>
</dbReference>
<evidence type="ECO:0000256" key="6">
    <source>
        <dbReference type="ARBA" id="ARBA00022982"/>
    </source>
</evidence>
<reference evidence="9 10" key="1">
    <citation type="submission" date="2017-07" db="EMBL/GenBank/DDBJ databases">
        <title>Draft Genome Sequences of Select Purple Nonsulfur Bacteria.</title>
        <authorList>
            <person name="Lasarre B."/>
            <person name="Mckinlay J.B."/>
        </authorList>
    </citation>
    <scope>NUCLEOTIDE SEQUENCE [LARGE SCALE GENOMIC DNA]</scope>
    <source>
        <strain evidence="9 10">DSM 11290</strain>
    </source>
</reference>
<evidence type="ECO:0000256" key="5">
    <source>
        <dbReference type="ARBA" id="ARBA00022643"/>
    </source>
</evidence>
<dbReference type="PANTHER" id="PTHR42809">
    <property type="entry name" value="FLAVODOXIN 2"/>
    <property type="match status" value="1"/>
</dbReference>
<comment type="caution">
    <text evidence="9">The sequence shown here is derived from an EMBL/GenBank/DDBJ whole genome shotgun (WGS) entry which is preliminary data.</text>
</comment>
<evidence type="ECO:0000259" key="8">
    <source>
        <dbReference type="PROSITE" id="PS50902"/>
    </source>
</evidence>
<gene>
    <name evidence="9" type="ORF">CH339_18755</name>
</gene>
<dbReference type="PROSITE" id="PS00201">
    <property type="entry name" value="FLAVODOXIN"/>
    <property type="match status" value="1"/>
</dbReference>
<dbReference type="GO" id="GO:0010181">
    <property type="term" value="F:FMN binding"/>
    <property type="evidence" value="ECO:0007669"/>
    <property type="project" value="UniProtKB-UniRule"/>
</dbReference>
<evidence type="ECO:0000256" key="3">
    <source>
        <dbReference type="ARBA" id="ARBA00022448"/>
    </source>
</evidence>
<keyword evidence="10" id="KW-1185">Reference proteome</keyword>
<dbReference type="GO" id="GO:0009055">
    <property type="term" value="F:electron transfer activity"/>
    <property type="evidence" value="ECO:0007669"/>
    <property type="project" value="UniProtKB-UniRule"/>
</dbReference>
<evidence type="ECO:0000256" key="2">
    <source>
        <dbReference type="ARBA" id="ARBA00005267"/>
    </source>
</evidence>
<dbReference type="Gene3D" id="3.40.50.360">
    <property type="match status" value="1"/>
</dbReference>